<dbReference type="AlphaFoldDB" id="A0A2Z3KID0"/>
<dbReference type="RefSeq" id="WP_109991248.1">
    <property type="nucleotide sequence ID" value="NZ_CP028160.1"/>
</dbReference>
<organism evidence="1 2">
    <name type="scientific">Lactococcus lactis subsp. lactis</name>
    <name type="common">Streptococcus lactis</name>
    <dbReference type="NCBI Taxonomy" id="1360"/>
    <lineage>
        <taxon>Bacteria</taxon>
        <taxon>Bacillati</taxon>
        <taxon>Bacillota</taxon>
        <taxon>Bacilli</taxon>
        <taxon>Lactobacillales</taxon>
        <taxon>Streptococcaceae</taxon>
        <taxon>Lactococcus</taxon>
    </lineage>
</organism>
<evidence type="ECO:0000313" key="1">
    <source>
        <dbReference type="EMBL" id="AWN66561.1"/>
    </source>
</evidence>
<evidence type="ECO:0000313" key="2">
    <source>
        <dbReference type="Proteomes" id="UP000245919"/>
    </source>
</evidence>
<dbReference type="GeneID" id="89634189"/>
<accession>A0A2Z3KID0</accession>
<dbReference type="EMBL" id="CP028160">
    <property type="protein sequence ID" value="AWN66561.1"/>
    <property type="molecule type" value="Genomic_DNA"/>
</dbReference>
<name>A0A2Z3KID0_LACLL</name>
<gene>
    <name evidence="1" type="ORF">LL14B4_10390</name>
</gene>
<proteinExistence type="predicted"/>
<reference evidence="1 2" key="1">
    <citation type="submission" date="2018-03" db="EMBL/GenBank/DDBJ databases">
        <title>Genome sequence of Lactococcus lactis strain 14B4 from almond drupe.</title>
        <authorList>
            <person name="Tran T.D."/>
            <person name="McGarvey J.A."/>
            <person name="Huynh S."/>
            <person name="Parker C.T."/>
        </authorList>
    </citation>
    <scope>NUCLEOTIDE SEQUENCE [LARGE SCALE GENOMIC DNA]</scope>
    <source>
        <strain evidence="1 2">14B4</strain>
    </source>
</reference>
<sequence>MRLKKSDQRYLTQQGFYTNDLLTIQELAYTFQYKGKSISLAAIKRIANDKNDPSFNWEDVLASIGRSAFIGAVQFGRQKCVVVASWNREWLN</sequence>
<dbReference type="Proteomes" id="UP000245919">
    <property type="component" value="Chromosome"/>
</dbReference>
<protein>
    <submittedName>
        <fullName evidence="1">Uncharacterized protein</fullName>
    </submittedName>
</protein>